<name>A0AAD5XIF3_9FUNG</name>
<proteinExistence type="predicted"/>
<sequence length="156" mass="17724">MASSASSVGTLWENIEELRTDEDVWAVMQQLSGPAVLSVDFFNNLCAGRPIDDGGQGAALLMKLLLRYRLPSEKFVNYRGMKAPKWFAPIWPQYKTTRAIPLIKLKAPVVSDEFLQKVIQRMQEVELTNKSLEEVDMEAEIVHWMSAVSHTPVHYM</sequence>
<dbReference type="EMBL" id="JADGJQ010000114">
    <property type="protein sequence ID" value="KAJ3168784.1"/>
    <property type="molecule type" value="Genomic_DNA"/>
</dbReference>
<dbReference type="AlphaFoldDB" id="A0AAD5XIF3"/>
<reference evidence="1" key="1">
    <citation type="submission" date="2020-05" db="EMBL/GenBank/DDBJ databases">
        <title>Phylogenomic resolution of chytrid fungi.</title>
        <authorList>
            <person name="Stajich J.E."/>
            <person name="Amses K."/>
            <person name="Simmons R."/>
            <person name="Seto K."/>
            <person name="Myers J."/>
            <person name="Bonds A."/>
            <person name="Quandt C.A."/>
            <person name="Barry K."/>
            <person name="Liu P."/>
            <person name="Grigoriev I."/>
            <person name="Longcore J.E."/>
            <person name="James T.Y."/>
        </authorList>
    </citation>
    <scope>NUCLEOTIDE SEQUENCE</scope>
    <source>
        <strain evidence="1">JEL0379</strain>
    </source>
</reference>
<gene>
    <name evidence="1" type="ORF">HDU87_000909</name>
</gene>
<keyword evidence="2" id="KW-1185">Reference proteome</keyword>
<evidence type="ECO:0000313" key="1">
    <source>
        <dbReference type="EMBL" id="KAJ3168784.1"/>
    </source>
</evidence>
<protein>
    <submittedName>
        <fullName evidence="1">Uncharacterized protein</fullName>
    </submittedName>
</protein>
<organism evidence="1 2">
    <name type="scientific">Geranomyces variabilis</name>
    <dbReference type="NCBI Taxonomy" id="109894"/>
    <lineage>
        <taxon>Eukaryota</taxon>
        <taxon>Fungi</taxon>
        <taxon>Fungi incertae sedis</taxon>
        <taxon>Chytridiomycota</taxon>
        <taxon>Chytridiomycota incertae sedis</taxon>
        <taxon>Chytridiomycetes</taxon>
        <taxon>Spizellomycetales</taxon>
        <taxon>Powellomycetaceae</taxon>
        <taxon>Geranomyces</taxon>
    </lineage>
</organism>
<dbReference type="Proteomes" id="UP001212152">
    <property type="component" value="Unassembled WGS sequence"/>
</dbReference>
<evidence type="ECO:0000313" key="2">
    <source>
        <dbReference type="Proteomes" id="UP001212152"/>
    </source>
</evidence>
<comment type="caution">
    <text evidence="1">The sequence shown here is derived from an EMBL/GenBank/DDBJ whole genome shotgun (WGS) entry which is preliminary data.</text>
</comment>
<accession>A0AAD5XIF3</accession>